<name>A0A1H8ZZ72_9SPIR</name>
<dbReference type="Gene3D" id="3.40.50.2300">
    <property type="match status" value="1"/>
</dbReference>
<evidence type="ECO:0000256" key="6">
    <source>
        <dbReference type="ARBA" id="ARBA00023012"/>
    </source>
</evidence>
<feature type="domain" description="Response regulatory" evidence="11">
    <location>
        <begin position="455"/>
        <end position="576"/>
    </location>
</feature>
<dbReference type="STRING" id="163.SAMN04487775_10850"/>
<dbReference type="SUPFAM" id="SSF55874">
    <property type="entry name" value="ATPase domain of HSP90 chaperone/DNA topoisomerase II/histidine kinase"/>
    <property type="match status" value="1"/>
</dbReference>
<dbReference type="PROSITE" id="PS50110">
    <property type="entry name" value="RESPONSE_REGULATORY"/>
    <property type="match status" value="1"/>
</dbReference>
<dbReference type="PANTHER" id="PTHR43047:SF72">
    <property type="entry name" value="OSMOSENSING HISTIDINE PROTEIN KINASE SLN1"/>
    <property type="match status" value="1"/>
</dbReference>
<evidence type="ECO:0000256" key="8">
    <source>
        <dbReference type="PROSITE-ProRule" id="PRU00169"/>
    </source>
</evidence>
<evidence type="ECO:0000256" key="5">
    <source>
        <dbReference type="ARBA" id="ARBA00022777"/>
    </source>
</evidence>
<dbReference type="SMART" id="SM00387">
    <property type="entry name" value="HATPase_c"/>
    <property type="match status" value="1"/>
</dbReference>
<evidence type="ECO:0000256" key="7">
    <source>
        <dbReference type="ARBA" id="ARBA00023136"/>
    </source>
</evidence>
<dbReference type="InterPro" id="IPR011006">
    <property type="entry name" value="CheY-like_superfamily"/>
</dbReference>
<evidence type="ECO:0000256" key="9">
    <source>
        <dbReference type="SAM" id="Phobius"/>
    </source>
</evidence>
<dbReference type="EMBL" id="FOFU01000001">
    <property type="protein sequence ID" value="SEP69694.1"/>
    <property type="molecule type" value="Genomic_DNA"/>
</dbReference>
<evidence type="ECO:0000256" key="3">
    <source>
        <dbReference type="ARBA" id="ARBA00022553"/>
    </source>
</evidence>
<keyword evidence="9" id="KW-0812">Transmembrane</keyword>
<evidence type="ECO:0000259" key="11">
    <source>
        <dbReference type="PROSITE" id="PS50110"/>
    </source>
</evidence>
<protein>
    <recommendedName>
        <fullName evidence="2">histidine kinase</fullName>
        <ecNumber evidence="2">2.7.13.3</ecNumber>
    </recommendedName>
</protein>
<evidence type="ECO:0000256" key="1">
    <source>
        <dbReference type="ARBA" id="ARBA00000085"/>
    </source>
</evidence>
<dbReference type="CDD" id="cd17546">
    <property type="entry name" value="REC_hyHK_CKI1_RcsC-like"/>
    <property type="match status" value="1"/>
</dbReference>
<evidence type="ECO:0000259" key="10">
    <source>
        <dbReference type="PROSITE" id="PS50109"/>
    </source>
</evidence>
<feature type="transmembrane region" description="Helical" evidence="9">
    <location>
        <begin position="76"/>
        <end position="96"/>
    </location>
</feature>
<dbReference type="FunFam" id="1.10.287.130:FF:000001">
    <property type="entry name" value="Two-component sensor histidine kinase"/>
    <property type="match status" value="1"/>
</dbReference>
<feature type="modified residue" description="4-aspartylphosphate" evidence="8">
    <location>
        <position position="507"/>
    </location>
</feature>
<evidence type="ECO:0000313" key="13">
    <source>
        <dbReference type="Proteomes" id="UP000182360"/>
    </source>
</evidence>
<dbReference type="InterPro" id="IPR003594">
    <property type="entry name" value="HATPase_dom"/>
</dbReference>
<dbReference type="GO" id="GO:0005886">
    <property type="term" value="C:plasma membrane"/>
    <property type="evidence" value="ECO:0007669"/>
    <property type="project" value="TreeGrafter"/>
</dbReference>
<dbReference type="InterPro" id="IPR005467">
    <property type="entry name" value="His_kinase_dom"/>
</dbReference>
<dbReference type="SUPFAM" id="SSF47384">
    <property type="entry name" value="Homodimeric domain of signal transducing histidine kinase"/>
    <property type="match status" value="1"/>
</dbReference>
<keyword evidence="5 12" id="KW-0418">Kinase</keyword>
<dbReference type="InterPro" id="IPR036097">
    <property type="entry name" value="HisK_dim/P_sf"/>
</dbReference>
<dbReference type="Proteomes" id="UP000182360">
    <property type="component" value="Unassembled WGS sequence"/>
</dbReference>
<organism evidence="12 13">
    <name type="scientific">Treponema bryantii</name>
    <dbReference type="NCBI Taxonomy" id="163"/>
    <lineage>
        <taxon>Bacteria</taxon>
        <taxon>Pseudomonadati</taxon>
        <taxon>Spirochaetota</taxon>
        <taxon>Spirochaetia</taxon>
        <taxon>Spirochaetales</taxon>
        <taxon>Treponemataceae</taxon>
        <taxon>Treponema</taxon>
    </lineage>
</organism>
<feature type="transmembrane region" description="Helical" evidence="9">
    <location>
        <begin position="102"/>
        <end position="119"/>
    </location>
</feature>
<keyword evidence="6" id="KW-0902">Two-component regulatory system</keyword>
<dbReference type="PRINTS" id="PR00344">
    <property type="entry name" value="BCTRLSENSOR"/>
</dbReference>
<dbReference type="SMART" id="SM00448">
    <property type="entry name" value="REC"/>
    <property type="match status" value="1"/>
</dbReference>
<dbReference type="InterPro" id="IPR036890">
    <property type="entry name" value="HATPase_C_sf"/>
</dbReference>
<comment type="catalytic activity">
    <reaction evidence="1">
        <text>ATP + protein L-histidine = ADP + protein N-phospho-L-histidine.</text>
        <dbReference type="EC" id="2.7.13.3"/>
    </reaction>
</comment>
<dbReference type="Pfam" id="PF00072">
    <property type="entry name" value="Response_reg"/>
    <property type="match status" value="1"/>
</dbReference>
<evidence type="ECO:0000313" key="12">
    <source>
        <dbReference type="EMBL" id="SEP69694.1"/>
    </source>
</evidence>
<gene>
    <name evidence="12" type="ORF">SAMN04487977_101146</name>
</gene>
<dbReference type="Pfam" id="PF00512">
    <property type="entry name" value="HisKA"/>
    <property type="match status" value="1"/>
</dbReference>
<dbReference type="Gene3D" id="3.30.565.10">
    <property type="entry name" value="Histidine kinase-like ATPase, C-terminal domain"/>
    <property type="match status" value="1"/>
</dbReference>
<feature type="transmembrane region" description="Helical" evidence="9">
    <location>
        <begin position="21"/>
        <end position="43"/>
    </location>
</feature>
<dbReference type="InterPro" id="IPR003661">
    <property type="entry name" value="HisK_dim/P_dom"/>
</dbReference>
<sequence>MLKNNRLLRRLFGEQYDIQHRLLNIILLVGILGVAFACFIAVVMHQNPMTQILSFTCLILFFLIFWIANTLKRSQLAIIVFSILFNNFILPSLFISSGGIEGGMPLWCLLGFVFPFLLIKGRSCIVVFIISITEFIVLVIYSYYHPEIIMKMESVKMVLMDMVITMIAVVIIIASIFRYQTHIYQKQQRTIIKTVREANEAIKQKQDFISNISHDIRTPMDSIIGFTELAKKNMDNPEKLADSLEKISRASDHLMNLVNEVLDISKIASGKSVVEEEMCSIHEIIDNVCQILQNEIDNKKLTVDLDFSMLDEDVLSCDSLRLNQILLNLISNAVKYSYEGGRIQISVIQLSTEDESRIVNEFHIRDEGCGMTPEFMEHVFEPFARDKSSPVSAEGTGLGLTIAKSLVEIMGGTIEVVSELGKGSEFTAIIPLSIPQLTEIEEEQDIVIYDFKGRRVLVVDDNQLNREILVEAMREEGFVVDEAIDGSFAIEKLRDSEPGTYELVILDLQMPVMDGYETTRIIRNFQNPKVSEIPIVALTADALPEEKSRAFNCGVNAYLVKPVDMPSLLKVLMLFFRENKRS</sequence>
<dbReference type="GO" id="GO:0009927">
    <property type="term" value="F:histidine phosphotransfer kinase activity"/>
    <property type="evidence" value="ECO:0007669"/>
    <property type="project" value="TreeGrafter"/>
</dbReference>
<keyword evidence="13" id="KW-1185">Reference proteome</keyword>
<feature type="transmembrane region" description="Helical" evidence="9">
    <location>
        <begin position="126"/>
        <end position="145"/>
    </location>
</feature>
<dbReference type="AlphaFoldDB" id="A0A1H8ZZ72"/>
<dbReference type="EC" id="2.7.13.3" evidence="2"/>
<accession>A0A1H8ZZ72</accession>
<dbReference type="PROSITE" id="PS50109">
    <property type="entry name" value="HIS_KIN"/>
    <property type="match status" value="1"/>
</dbReference>
<evidence type="ECO:0000256" key="4">
    <source>
        <dbReference type="ARBA" id="ARBA00022679"/>
    </source>
</evidence>
<keyword evidence="4" id="KW-0808">Transferase</keyword>
<dbReference type="Gene3D" id="1.10.287.130">
    <property type="match status" value="1"/>
</dbReference>
<keyword evidence="3 8" id="KW-0597">Phosphoprotein</keyword>
<feature type="transmembrane region" description="Helical" evidence="9">
    <location>
        <begin position="49"/>
        <end position="69"/>
    </location>
</feature>
<keyword evidence="7 9" id="KW-0472">Membrane</keyword>
<feature type="transmembrane region" description="Helical" evidence="9">
    <location>
        <begin position="157"/>
        <end position="179"/>
    </location>
</feature>
<evidence type="ECO:0000256" key="2">
    <source>
        <dbReference type="ARBA" id="ARBA00012438"/>
    </source>
</evidence>
<dbReference type="SMART" id="SM00388">
    <property type="entry name" value="HisKA"/>
    <property type="match status" value="1"/>
</dbReference>
<dbReference type="InterPro" id="IPR001789">
    <property type="entry name" value="Sig_transdc_resp-reg_receiver"/>
</dbReference>
<feature type="domain" description="Histidine kinase" evidence="10">
    <location>
        <begin position="211"/>
        <end position="434"/>
    </location>
</feature>
<dbReference type="Pfam" id="PF02518">
    <property type="entry name" value="HATPase_c"/>
    <property type="match status" value="1"/>
</dbReference>
<dbReference type="FunFam" id="3.30.565.10:FF:000006">
    <property type="entry name" value="Sensor histidine kinase WalK"/>
    <property type="match status" value="1"/>
</dbReference>
<dbReference type="RefSeq" id="WP_074639976.1">
    <property type="nucleotide sequence ID" value="NZ_FOFU01000001.1"/>
</dbReference>
<reference evidence="12 13" key="1">
    <citation type="submission" date="2016-10" db="EMBL/GenBank/DDBJ databases">
        <authorList>
            <person name="de Groot N.N."/>
        </authorList>
    </citation>
    <scope>NUCLEOTIDE SEQUENCE [LARGE SCALE GENOMIC DNA]</scope>
    <source>
        <strain evidence="12 13">B25</strain>
    </source>
</reference>
<dbReference type="InterPro" id="IPR004358">
    <property type="entry name" value="Sig_transdc_His_kin-like_C"/>
</dbReference>
<dbReference type="GO" id="GO:0000155">
    <property type="term" value="F:phosphorelay sensor kinase activity"/>
    <property type="evidence" value="ECO:0007669"/>
    <property type="project" value="InterPro"/>
</dbReference>
<dbReference type="SUPFAM" id="SSF52172">
    <property type="entry name" value="CheY-like"/>
    <property type="match status" value="1"/>
</dbReference>
<dbReference type="CDD" id="cd00082">
    <property type="entry name" value="HisKA"/>
    <property type="match status" value="1"/>
</dbReference>
<dbReference type="PANTHER" id="PTHR43047">
    <property type="entry name" value="TWO-COMPONENT HISTIDINE PROTEIN KINASE"/>
    <property type="match status" value="1"/>
</dbReference>
<proteinExistence type="predicted"/>
<dbReference type="OrthoDB" id="6192248at2"/>
<keyword evidence="9" id="KW-1133">Transmembrane helix</keyword>